<proteinExistence type="predicted"/>
<evidence type="ECO:0000313" key="1">
    <source>
        <dbReference type="EMBL" id="TKI79816.1"/>
    </source>
</evidence>
<dbReference type="AlphaFoldDB" id="A0A4U2ZWU9"/>
<dbReference type="EMBL" id="SZOD01001024">
    <property type="protein sequence ID" value="TKI79816.1"/>
    <property type="molecule type" value="Genomic_DNA"/>
</dbReference>
<name>A0A4U2ZWU9_BACMY</name>
<sequence length="113" mass="12778">MLDKKAIGKRIEQIKNSHIPPLSYTELGERLRNKDGKPISKGTVNSWVRGFGIPIYEVIEQIARIGGVTTEWIYTGKEMLKLICEGCKEELIIESNNTLLCPKCSVKFKLSKL</sequence>
<evidence type="ECO:0000313" key="2">
    <source>
        <dbReference type="Proteomes" id="UP000305524"/>
    </source>
</evidence>
<accession>A0A4U2ZWU9</accession>
<dbReference type="InterPro" id="IPR010982">
    <property type="entry name" value="Lambda_DNA-bd_dom_sf"/>
</dbReference>
<protein>
    <submittedName>
        <fullName evidence="1">XRE family transcriptional regulator</fullName>
    </submittedName>
</protein>
<reference evidence="1 2" key="1">
    <citation type="journal article" date="2019" name="Environ. Microbiol.">
        <title>An active ?-lactamase is a part of an orchestrated cell wall stress resistance network of Bacillus subtilis and related rhizosphere species.</title>
        <authorList>
            <person name="Bucher T."/>
            <person name="Keren-Paz A."/>
            <person name="Hausser J."/>
            <person name="Olender T."/>
            <person name="Cytryn E."/>
            <person name="Kolodkin-Gal I."/>
        </authorList>
    </citation>
    <scope>NUCLEOTIDE SEQUENCE [LARGE SCALE GENOMIC DNA]</scope>
    <source>
        <strain evidence="1 2">I186</strain>
    </source>
</reference>
<comment type="caution">
    <text evidence="1">The sequence shown here is derived from an EMBL/GenBank/DDBJ whole genome shotgun (WGS) entry which is preliminary data.</text>
</comment>
<dbReference type="CDD" id="cd00093">
    <property type="entry name" value="HTH_XRE"/>
    <property type="match status" value="1"/>
</dbReference>
<organism evidence="1 2">
    <name type="scientific">Bacillus mycoides</name>
    <dbReference type="NCBI Taxonomy" id="1405"/>
    <lineage>
        <taxon>Bacteria</taxon>
        <taxon>Bacillati</taxon>
        <taxon>Bacillota</taxon>
        <taxon>Bacilli</taxon>
        <taxon>Bacillales</taxon>
        <taxon>Bacillaceae</taxon>
        <taxon>Bacillus</taxon>
        <taxon>Bacillus cereus group</taxon>
    </lineage>
</organism>
<dbReference type="Proteomes" id="UP000305524">
    <property type="component" value="Unassembled WGS sequence"/>
</dbReference>
<dbReference type="RefSeq" id="WP_137059278.1">
    <property type="nucleotide sequence ID" value="NZ_SZOD01001024.1"/>
</dbReference>
<dbReference type="Gene3D" id="1.10.260.40">
    <property type="entry name" value="lambda repressor-like DNA-binding domains"/>
    <property type="match status" value="1"/>
</dbReference>
<dbReference type="GO" id="GO:0003677">
    <property type="term" value="F:DNA binding"/>
    <property type="evidence" value="ECO:0007669"/>
    <property type="project" value="InterPro"/>
</dbReference>
<gene>
    <name evidence="1" type="ORF">FC701_30445</name>
</gene>
<dbReference type="InterPro" id="IPR001387">
    <property type="entry name" value="Cro/C1-type_HTH"/>
</dbReference>